<dbReference type="EMBL" id="FNZI01000006">
    <property type="protein sequence ID" value="SEJ61139.1"/>
    <property type="molecule type" value="Genomic_DNA"/>
</dbReference>
<evidence type="ECO:0000313" key="4">
    <source>
        <dbReference type="Proteomes" id="UP000183315"/>
    </source>
</evidence>
<keyword evidence="2" id="KW-0472">Membrane</keyword>
<keyword evidence="4" id="KW-1185">Reference proteome</keyword>
<feature type="region of interest" description="Disordered" evidence="1">
    <location>
        <begin position="276"/>
        <end position="306"/>
    </location>
</feature>
<feature type="compositionally biased region" description="Basic and acidic residues" evidence="1">
    <location>
        <begin position="290"/>
        <end position="306"/>
    </location>
</feature>
<dbReference type="OrthoDB" id="3429251at2"/>
<dbReference type="eggNOG" id="ENOG5032SJC">
    <property type="taxonomic scope" value="Bacteria"/>
</dbReference>
<evidence type="ECO:0000256" key="2">
    <source>
        <dbReference type="SAM" id="Phobius"/>
    </source>
</evidence>
<sequence length="306" mass="33132">MRGIRGVRVGAGALGLLGLVAWYGGGSRLDVILAVAGAVVLALLVWEGVSRLRHGNAAAEFAASHGWEHLPRTAAYSHRFSGEPFDATGTSVRQEDVLRGMYGGIRCATFTHVVERQRDGERSTAQVHQVTLAELPVALPRLDIVPENLAHHVAQALGGVDVEVESHEFNRRWRVIARDQRYGHDVIDPRMIERLLAPDAHGRSIRITGGAVLIWTPGRESVDTLAKRLDVVVGVARRIPAHVIRRFSEAGGSLVDDAPLTGPAWATTPGVLNSRSYTGIGTDADGDGVEDWRQRGEHLGSDDETR</sequence>
<dbReference type="Proteomes" id="UP000183315">
    <property type="component" value="Unassembled WGS sequence"/>
</dbReference>
<evidence type="ECO:0000313" key="3">
    <source>
        <dbReference type="EMBL" id="SEJ61139.1"/>
    </source>
</evidence>
<reference evidence="4" key="1">
    <citation type="submission" date="2016-10" db="EMBL/GenBank/DDBJ databases">
        <authorList>
            <person name="Varghese N."/>
        </authorList>
    </citation>
    <scope>NUCLEOTIDE SEQUENCE [LARGE SCALE GENOMIC DNA]</scope>
    <source>
        <strain evidence="4">DSM 24868</strain>
    </source>
</reference>
<organism evidence="3 4">
    <name type="scientific">Demequina mangrovi</name>
    <dbReference type="NCBI Taxonomy" id="1043493"/>
    <lineage>
        <taxon>Bacteria</taxon>
        <taxon>Bacillati</taxon>
        <taxon>Actinomycetota</taxon>
        <taxon>Actinomycetes</taxon>
        <taxon>Micrococcales</taxon>
        <taxon>Demequinaceae</taxon>
        <taxon>Demequina</taxon>
    </lineage>
</organism>
<dbReference type="AlphaFoldDB" id="A0A1H7A635"/>
<dbReference type="RefSeq" id="WP_042215687.1">
    <property type="nucleotide sequence ID" value="NZ_BBLU01000014.1"/>
</dbReference>
<gene>
    <name evidence="3" type="ORF">SAMN05421637_2390</name>
</gene>
<protein>
    <submittedName>
        <fullName evidence="3">Uncharacterized protein</fullName>
    </submittedName>
</protein>
<keyword evidence="2" id="KW-1133">Transmembrane helix</keyword>
<name>A0A1H7A635_9MICO</name>
<accession>A0A1H7A635</accession>
<keyword evidence="2" id="KW-0812">Transmembrane</keyword>
<evidence type="ECO:0000256" key="1">
    <source>
        <dbReference type="SAM" id="MobiDB-lite"/>
    </source>
</evidence>
<dbReference type="STRING" id="1043493.SAMN05421637_2390"/>
<proteinExistence type="predicted"/>
<feature type="transmembrane region" description="Helical" evidence="2">
    <location>
        <begin position="31"/>
        <end position="49"/>
    </location>
</feature>
<feature type="transmembrane region" description="Helical" evidence="2">
    <location>
        <begin position="7"/>
        <end position="25"/>
    </location>
</feature>